<dbReference type="SUPFAM" id="SSF53474">
    <property type="entry name" value="alpha/beta-Hydrolases"/>
    <property type="match status" value="1"/>
</dbReference>
<keyword evidence="1" id="KW-0378">Hydrolase</keyword>
<name>A0ABZ2V0G8_9CYAN</name>
<dbReference type="GO" id="GO:0016787">
    <property type="term" value="F:hydrolase activity"/>
    <property type="evidence" value="ECO:0007669"/>
    <property type="project" value="UniProtKB-KW"/>
</dbReference>
<dbReference type="EMBL" id="CP150886">
    <property type="protein sequence ID" value="WZB90060.1"/>
    <property type="molecule type" value="Genomic_DNA"/>
</dbReference>
<dbReference type="InterPro" id="IPR029058">
    <property type="entry name" value="AB_hydrolase_fold"/>
</dbReference>
<protein>
    <submittedName>
        <fullName evidence="1">Alpha/beta hydrolase</fullName>
    </submittedName>
</protein>
<sequence length="375" mass="42534">MNMTKNLLVVFGGTTQSNPQKIFTDAELSSNSVDVLQINLLTINSNITFTTNNNEHLNKKWLEAEPSGLLRKLKVTIKLKDLDDNANDFLSKLDEMGKVIEKINWSHSNYTENSDARGMTVEAFNDFSQASQGLILKFLIYLKKINYEYENVFILAHSRGCSLAINALSKFDQGDELDNVLISKIKRVVLLDPVGKNVNNTDETIIPKNAETIKYLSEIGKEIHIVVKSESTNYDYESYADILVGTKQGGHIDSNIHNSPDMRNVYVHIAHMAHEGMLAEKFRHCFSHYNKIIDTGAWKIIYSNEKEVDINLMKESPALKAYIKGDKSASEIDPEPEDVFYEFFNQFQIKSITGSLKDRRRAFVHCVAKKIIAIS</sequence>
<accession>A0ABZ2V0G8</accession>
<proteinExistence type="predicted"/>
<dbReference type="RefSeq" id="WP_353932955.1">
    <property type="nucleotide sequence ID" value="NZ_CP150886.1"/>
</dbReference>
<keyword evidence="2" id="KW-1185">Reference proteome</keyword>
<evidence type="ECO:0000313" key="2">
    <source>
        <dbReference type="Proteomes" id="UP001483337"/>
    </source>
</evidence>
<dbReference type="Gene3D" id="3.40.50.1820">
    <property type="entry name" value="alpha/beta hydrolase"/>
    <property type="match status" value="1"/>
</dbReference>
<organism evidence="1 2">
    <name type="scientific">Okeanomitos corallinicola TIOX110</name>
    <dbReference type="NCBI Taxonomy" id="3133117"/>
    <lineage>
        <taxon>Bacteria</taxon>
        <taxon>Bacillati</taxon>
        <taxon>Cyanobacteriota</taxon>
        <taxon>Cyanophyceae</taxon>
        <taxon>Nostocales</taxon>
        <taxon>Aphanizomenonaceae</taxon>
        <taxon>Okeanomitos</taxon>
    </lineage>
</organism>
<dbReference type="Proteomes" id="UP001483337">
    <property type="component" value="Chromosome"/>
</dbReference>
<reference evidence="1 2" key="1">
    <citation type="submission" date="2024-04" db="EMBL/GenBank/DDBJ databases">
        <title>Okeanomitos corallinicola gen. &amp; sp. nov. (Nostocales, Cyanobacteria), a new toxic marine heterocyst-forming cyanobacterium from a coral reef.</title>
        <authorList>
            <person name="Li H."/>
            <person name="Li R."/>
            <person name="Kang J."/>
            <person name="Hii K.S."/>
            <person name="Mohamed H.F."/>
            <person name="Xu X."/>
            <person name="Luo Z."/>
        </authorList>
    </citation>
    <scope>NUCLEOTIDE SEQUENCE [LARGE SCALE GENOMIC DNA]</scope>
    <source>
        <strain evidence="1 2">TIOX110</strain>
    </source>
</reference>
<evidence type="ECO:0000313" key="1">
    <source>
        <dbReference type="EMBL" id="WZB90060.1"/>
    </source>
</evidence>
<gene>
    <name evidence="1" type="ORF">WJM97_10385</name>
</gene>